<dbReference type="PANTHER" id="PTHR35377:SF5">
    <property type="entry name" value="ANTITOXIN VAPB46"/>
    <property type="match status" value="1"/>
</dbReference>
<proteinExistence type="inferred from homology"/>
<evidence type="ECO:0000313" key="2">
    <source>
        <dbReference type="EMBL" id="CAB4606151.1"/>
    </source>
</evidence>
<dbReference type="PANTHER" id="PTHR35377">
    <property type="entry name" value="ANTITOXIN VAPB49-RELATED-RELATED"/>
    <property type="match status" value="1"/>
</dbReference>
<accession>A0A6J7UGZ6</accession>
<comment type="similarity">
    <text evidence="1">Belongs to the phD/YefM antitoxin family.</text>
</comment>
<dbReference type="SUPFAM" id="SSF143120">
    <property type="entry name" value="YefM-like"/>
    <property type="match status" value="1"/>
</dbReference>
<evidence type="ECO:0000313" key="4">
    <source>
        <dbReference type="EMBL" id="CAB4997822.1"/>
    </source>
</evidence>
<evidence type="ECO:0000313" key="5">
    <source>
        <dbReference type="EMBL" id="CAB5064226.1"/>
    </source>
</evidence>
<organism evidence="5">
    <name type="scientific">freshwater metagenome</name>
    <dbReference type="NCBI Taxonomy" id="449393"/>
    <lineage>
        <taxon>unclassified sequences</taxon>
        <taxon>metagenomes</taxon>
        <taxon>ecological metagenomes</taxon>
    </lineage>
</organism>
<dbReference type="EMBL" id="CAEZUN010000124">
    <property type="protein sequence ID" value="CAB4606151.1"/>
    <property type="molecule type" value="Genomic_DNA"/>
</dbReference>
<dbReference type="EMBL" id="CAFBQV010000080">
    <property type="protein sequence ID" value="CAB5064226.1"/>
    <property type="molecule type" value="Genomic_DNA"/>
</dbReference>
<dbReference type="EMBL" id="CAEZWU010000124">
    <property type="protein sequence ID" value="CAB4672297.1"/>
    <property type="molecule type" value="Genomic_DNA"/>
</dbReference>
<dbReference type="InterPro" id="IPR006442">
    <property type="entry name" value="Antitoxin_Phd/YefM"/>
</dbReference>
<dbReference type="NCBIfam" id="TIGR01552">
    <property type="entry name" value="phd_fam"/>
    <property type="match status" value="1"/>
</dbReference>
<sequence length="95" mass="10533">MDLITNDHSIEVGIRELKNQLSHYIDQVCAGKQIIVTEHGKPVARLTALTEADNRLARLIASGEVRAAVKPKNPRPRGRLRATGSVSEIVINERR</sequence>
<dbReference type="GO" id="GO:0097351">
    <property type="term" value="F:toxin sequestering activity"/>
    <property type="evidence" value="ECO:0007669"/>
    <property type="project" value="TreeGrafter"/>
</dbReference>
<gene>
    <name evidence="2" type="ORF">UFOPK1826_00998</name>
    <name evidence="3" type="ORF">UFOPK2292_00873</name>
    <name evidence="4" type="ORF">UFOPK4020_00645</name>
    <name evidence="5" type="ORF">UFOPK4345_00633</name>
</gene>
<dbReference type="InterPro" id="IPR051416">
    <property type="entry name" value="phD-YefM_TA_antitoxins"/>
</dbReference>
<dbReference type="EMBL" id="CAFBOV010000106">
    <property type="protein sequence ID" value="CAB4997822.1"/>
    <property type="molecule type" value="Genomic_DNA"/>
</dbReference>
<evidence type="ECO:0000256" key="1">
    <source>
        <dbReference type="ARBA" id="ARBA00009981"/>
    </source>
</evidence>
<dbReference type="Pfam" id="PF02604">
    <property type="entry name" value="PhdYeFM_antitox"/>
    <property type="match status" value="1"/>
</dbReference>
<dbReference type="Gene3D" id="3.40.1620.10">
    <property type="entry name" value="YefM-like domain"/>
    <property type="match status" value="1"/>
</dbReference>
<dbReference type="AlphaFoldDB" id="A0A6J7UGZ6"/>
<protein>
    <submittedName>
        <fullName evidence="5">Unannotated protein</fullName>
    </submittedName>
</protein>
<evidence type="ECO:0000313" key="3">
    <source>
        <dbReference type="EMBL" id="CAB4672297.1"/>
    </source>
</evidence>
<dbReference type="InterPro" id="IPR036165">
    <property type="entry name" value="YefM-like_sf"/>
</dbReference>
<name>A0A6J7UGZ6_9ZZZZ</name>
<reference evidence="5" key="1">
    <citation type="submission" date="2020-05" db="EMBL/GenBank/DDBJ databases">
        <authorList>
            <person name="Chiriac C."/>
            <person name="Salcher M."/>
            <person name="Ghai R."/>
            <person name="Kavagutti S V."/>
        </authorList>
    </citation>
    <scope>NUCLEOTIDE SEQUENCE</scope>
</reference>